<evidence type="ECO:0000256" key="1">
    <source>
        <dbReference type="ARBA" id="ARBA00006115"/>
    </source>
</evidence>
<feature type="domain" description="MannoseP isomerase/GMP-like beta-helix" evidence="11">
    <location>
        <begin position="293"/>
        <end position="347"/>
    </location>
</feature>
<proteinExistence type="inferred from homology"/>
<keyword evidence="6" id="KW-0342">GTP-binding</keyword>
<dbReference type="InterPro" id="IPR006375">
    <property type="entry name" value="Man1P_GuaTrfase/Man6P_Isoase"/>
</dbReference>
<dbReference type="PANTHER" id="PTHR46390:SF1">
    <property type="entry name" value="MANNOSE-1-PHOSPHATE GUANYLYLTRANSFERASE"/>
    <property type="match status" value="1"/>
</dbReference>
<name>A0ABU0J1R5_9HYPH</name>
<comment type="similarity">
    <text evidence="1 8">Belongs to the mannose-6-phosphate isomerase type 2 family.</text>
</comment>
<dbReference type="InterPro" id="IPR001538">
    <property type="entry name" value="Man6P_isomerase-2_C"/>
</dbReference>
<evidence type="ECO:0000256" key="5">
    <source>
        <dbReference type="ARBA" id="ARBA00022741"/>
    </source>
</evidence>
<keyword evidence="5" id="KW-0547">Nucleotide-binding</keyword>
<dbReference type="Pfam" id="PF01050">
    <property type="entry name" value="MannoseP_isomer"/>
    <property type="match status" value="1"/>
</dbReference>
<dbReference type="InterPro" id="IPR005835">
    <property type="entry name" value="NTP_transferase_dom"/>
</dbReference>
<dbReference type="Pfam" id="PF00483">
    <property type="entry name" value="NTP_transferase"/>
    <property type="match status" value="1"/>
</dbReference>
<dbReference type="EC" id="2.7.7.13" evidence="2"/>
<evidence type="ECO:0000259" key="11">
    <source>
        <dbReference type="Pfam" id="PF22640"/>
    </source>
</evidence>
<feature type="domain" description="Nucleotidyl transferase" evidence="9">
    <location>
        <begin position="6"/>
        <end position="286"/>
    </location>
</feature>
<dbReference type="InterPro" id="IPR011051">
    <property type="entry name" value="RmlC_Cupin_sf"/>
</dbReference>
<keyword evidence="4 12" id="KW-0548">Nucleotidyltransferase</keyword>
<evidence type="ECO:0000313" key="12">
    <source>
        <dbReference type="EMBL" id="MDQ0467264.1"/>
    </source>
</evidence>
<evidence type="ECO:0000256" key="7">
    <source>
        <dbReference type="ARBA" id="ARBA00047343"/>
    </source>
</evidence>
<dbReference type="InterPro" id="IPR029044">
    <property type="entry name" value="Nucleotide-diphossugar_trans"/>
</dbReference>
<accession>A0ABU0J1R5</accession>
<evidence type="ECO:0000259" key="9">
    <source>
        <dbReference type="Pfam" id="PF00483"/>
    </source>
</evidence>
<evidence type="ECO:0000256" key="2">
    <source>
        <dbReference type="ARBA" id="ARBA00012387"/>
    </source>
</evidence>
<dbReference type="Gene3D" id="2.60.120.10">
    <property type="entry name" value="Jelly Rolls"/>
    <property type="match status" value="1"/>
</dbReference>
<evidence type="ECO:0000259" key="10">
    <source>
        <dbReference type="Pfam" id="PF01050"/>
    </source>
</evidence>
<gene>
    <name evidence="12" type="ORF">QO011_000259</name>
</gene>
<dbReference type="CDD" id="cd02509">
    <property type="entry name" value="GDP-M1P_Guanylyltransferase"/>
    <property type="match status" value="1"/>
</dbReference>
<keyword evidence="3" id="KW-0808">Transferase</keyword>
<evidence type="ECO:0000256" key="3">
    <source>
        <dbReference type="ARBA" id="ARBA00022679"/>
    </source>
</evidence>
<organism evidence="12 13">
    <name type="scientific">Labrys wisconsinensis</name>
    <dbReference type="NCBI Taxonomy" id="425677"/>
    <lineage>
        <taxon>Bacteria</taxon>
        <taxon>Pseudomonadati</taxon>
        <taxon>Pseudomonadota</taxon>
        <taxon>Alphaproteobacteria</taxon>
        <taxon>Hyphomicrobiales</taxon>
        <taxon>Xanthobacteraceae</taxon>
        <taxon>Labrys</taxon>
    </lineage>
</organism>
<dbReference type="Gene3D" id="3.90.550.10">
    <property type="entry name" value="Spore Coat Polysaccharide Biosynthesis Protein SpsA, Chain A"/>
    <property type="match status" value="1"/>
</dbReference>
<dbReference type="Pfam" id="PF22640">
    <property type="entry name" value="ManC_GMP_beta-helix"/>
    <property type="match status" value="1"/>
</dbReference>
<evidence type="ECO:0000313" key="13">
    <source>
        <dbReference type="Proteomes" id="UP001242480"/>
    </source>
</evidence>
<protein>
    <recommendedName>
        <fullName evidence="2">mannose-1-phosphate guanylyltransferase</fullName>
        <ecNumber evidence="2">2.7.7.13</ecNumber>
    </recommendedName>
</protein>
<sequence>MNIIVPLIVCGGSGTRLWPSSRASRPKQFLPLFGDFSTFQETLRRASAQGLFGRPVIVTNRDHRFLVDEQLGGIGMEADVLLEPEARDSGPAILAGARFIAERDGDSAVALSLAADHMVRDVGAFVASCRTALAVAQAGHIATFGITPDHPATGFGYIEPGDVLSHGGFLVKRFVEKPDAETAARYLREGFYWNAGNFMFQAGVLCREYETFEPATATAVAAAVVGAVRDRHVLHIDAEAFAGAGKRSIDYAVMEKTRRIAVVPATFDWSDVGSWSAVRDLTEQDETGNAARGKAVFIDARSNFVSTDGPLVAVVGLDDLAVIATDDAIMVTRREDSAGVKALVETLKASHAHLTLEHRQALRPWGSFRSLDQGARHQVKSIVVKPGERLSLQKHHHRSEHWIVVRGTATVTIGGQVKTVHENESVFIPAGAVHRLENPGKIELEVIEVQNGSYLGEDDIIRIEDVYNRAAS</sequence>
<dbReference type="NCBIfam" id="TIGR01479">
    <property type="entry name" value="GMP_PMI"/>
    <property type="match status" value="1"/>
</dbReference>
<feature type="domain" description="Mannose-6-phosphate isomerase type II C-terminal" evidence="10">
    <location>
        <begin position="355"/>
        <end position="465"/>
    </location>
</feature>
<dbReference type="SUPFAM" id="SSF53448">
    <property type="entry name" value="Nucleotide-diphospho-sugar transferases"/>
    <property type="match status" value="1"/>
</dbReference>
<dbReference type="Proteomes" id="UP001242480">
    <property type="component" value="Unassembled WGS sequence"/>
</dbReference>
<dbReference type="EMBL" id="JAUSVX010000001">
    <property type="protein sequence ID" value="MDQ0467264.1"/>
    <property type="molecule type" value="Genomic_DNA"/>
</dbReference>
<dbReference type="InterPro" id="IPR054566">
    <property type="entry name" value="ManC/GMP-like_b-helix"/>
</dbReference>
<comment type="catalytic activity">
    <reaction evidence="7">
        <text>alpha-D-mannose 1-phosphate + GTP + H(+) = GDP-alpha-D-mannose + diphosphate</text>
        <dbReference type="Rhea" id="RHEA:15229"/>
        <dbReference type="ChEBI" id="CHEBI:15378"/>
        <dbReference type="ChEBI" id="CHEBI:33019"/>
        <dbReference type="ChEBI" id="CHEBI:37565"/>
        <dbReference type="ChEBI" id="CHEBI:57527"/>
        <dbReference type="ChEBI" id="CHEBI:58409"/>
        <dbReference type="EC" id="2.7.7.13"/>
    </reaction>
</comment>
<keyword evidence="12" id="KW-0413">Isomerase</keyword>
<comment type="caution">
    <text evidence="12">The sequence shown here is derived from an EMBL/GenBank/DDBJ whole genome shotgun (WGS) entry which is preliminary data.</text>
</comment>
<dbReference type="InterPro" id="IPR051161">
    <property type="entry name" value="Mannose-6P_isomerase_type2"/>
</dbReference>
<dbReference type="GO" id="GO:0016779">
    <property type="term" value="F:nucleotidyltransferase activity"/>
    <property type="evidence" value="ECO:0007669"/>
    <property type="project" value="UniProtKB-KW"/>
</dbReference>
<dbReference type="PANTHER" id="PTHR46390">
    <property type="entry name" value="MANNOSE-1-PHOSPHATE GUANYLYLTRANSFERASE"/>
    <property type="match status" value="1"/>
</dbReference>
<evidence type="ECO:0000256" key="6">
    <source>
        <dbReference type="ARBA" id="ARBA00023134"/>
    </source>
</evidence>
<dbReference type="SUPFAM" id="SSF51182">
    <property type="entry name" value="RmlC-like cupins"/>
    <property type="match status" value="1"/>
</dbReference>
<dbReference type="InterPro" id="IPR049577">
    <property type="entry name" value="GMPP_N"/>
</dbReference>
<evidence type="ECO:0000256" key="4">
    <source>
        <dbReference type="ARBA" id="ARBA00022695"/>
    </source>
</evidence>
<dbReference type="GO" id="GO:0016853">
    <property type="term" value="F:isomerase activity"/>
    <property type="evidence" value="ECO:0007669"/>
    <property type="project" value="UniProtKB-KW"/>
</dbReference>
<reference evidence="12 13" key="1">
    <citation type="submission" date="2023-07" db="EMBL/GenBank/DDBJ databases">
        <title>Genomic Encyclopedia of Type Strains, Phase IV (KMG-IV): sequencing the most valuable type-strain genomes for metagenomic binning, comparative biology and taxonomic classification.</title>
        <authorList>
            <person name="Goeker M."/>
        </authorList>
    </citation>
    <scope>NUCLEOTIDE SEQUENCE [LARGE SCALE GENOMIC DNA]</scope>
    <source>
        <strain evidence="12 13">DSM 19619</strain>
    </source>
</reference>
<keyword evidence="13" id="KW-1185">Reference proteome</keyword>
<dbReference type="RefSeq" id="WP_307266644.1">
    <property type="nucleotide sequence ID" value="NZ_JAUSVX010000001.1"/>
</dbReference>
<evidence type="ECO:0000256" key="8">
    <source>
        <dbReference type="RuleBase" id="RU004190"/>
    </source>
</evidence>
<dbReference type="CDD" id="cd02213">
    <property type="entry name" value="cupin_PMI_typeII_C"/>
    <property type="match status" value="1"/>
</dbReference>
<dbReference type="InterPro" id="IPR014710">
    <property type="entry name" value="RmlC-like_jellyroll"/>
</dbReference>